<dbReference type="Gene3D" id="1.20.58.60">
    <property type="match status" value="1"/>
</dbReference>
<feature type="region of interest" description="Disordered" evidence="2">
    <location>
        <begin position="194"/>
        <end position="213"/>
    </location>
</feature>
<dbReference type="OrthoDB" id="10004999at2759"/>
<dbReference type="InterPro" id="IPR002017">
    <property type="entry name" value="Spectrin_repeat"/>
</dbReference>
<feature type="region of interest" description="Disordered" evidence="2">
    <location>
        <begin position="48"/>
        <end position="71"/>
    </location>
</feature>
<dbReference type="AlphaFoldDB" id="A0A8J5CK11"/>
<feature type="domain" description="Guanine nucleotide exchange factor DBS-like spectrin-like" evidence="3">
    <location>
        <begin position="540"/>
        <end position="617"/>
    </location>
</feature>
<sequence length="664" mass="75700">MGKDRGDPRDACVSDLSRGTTYCDEGEEAYWTPSKGSDASFHDVIWSDGSEELSPEPSWNEGNEESEVSFHEPRRNEGFFLGSRWSEGSIHKARWSEGSFHEASWSEGYEETSQTASFCDSDFDGALDPHHGKYGREAKIEADKGGIQEDPRSGVAYRWQSSFWRLEVGSSGEENLVVTASRCIGRYLRKQRSASPLRRPASPLLRQRDRDRGLRVGARNPRRLFSGTEEAAVLHARTVMDLVHDIASSHDYETVVASDYILQIQRRPGNQRFYNEQLFSRQIQHAVATLKQAVEKFSANTQEISASLRAFTQKLQETEFPNDVNSTDELLRAQRVDYTVLKDDLLSASRHGETLLNCIKRPGEPRIARLCPDKLINVTAVERLLVQLEETERTFDEFWTRHEGRLTQCLQLRRFETDFRELQTTLEVSLKQLSSMMEVGDSVGHVDQLLADAQDFHMLTADQLEKAEELRIIGTQLIESQHYAVDSIQPKCVELVRMKDAFQERITRRLETLHKCRDLQERIERANKWCTEGVELLACQQIERCQAPEFAEEALRELEEFMVSSDHSHLGSSRELKTMFEDVITPETKGLVQQVLKRIEDVQMMCEKRKSSLKRLATRLPRPVHAVTPEPAIPLHYSQGQSSGPPHSHPASPSMQTCPSLPRA</sequence>
<dbReference type="CDD" id="cd00176">
    <property type="entry name" value="SPEC"/>
    <property type="match status" value="1"/>
</dbReference>
<dbReference type="GO" id="GO:0005085">
    <property type="term" value="F:guanyl-nucleotide exchange factor activity"/>
    <property type="evidence" value="ECO:0007669"/>
    <property type="project" value="UniProtKB-KW"/>
</dbReference>
<feature type="compositionally biased region" description="Polar residues" evidence="2">
    <location>
        <begin position="655"/>
        <end position="664"/>
    </location>
</feature>
<dbReference type="GO" id="GO:0005737">
    <property type="term" value="C:cytoplasm"/>
    <property type="evidence" value="ECO:0007669"/>
    <property type="project" value="TreeGrafter"/>
</dbReference>
<dbReference type="EMBL" id="JACEEZ010021762">
    <property type="protein sequence ID" value="KAG0713104.1"/>
    <property type="molecule type" value="Genomic_DNA"/>
</dbReference>
<feature type="compositionally biased region" description="Low complexity" evidence="2">
    <location>
        <begin position="638"/>
        <end position="654"/>
    </location>
</feature>
<keyword evidence="5" id="KW-1185">Reference proteome</keyword>
<comment type="caution">
    <text evidence="4">The sequence shown here is derived from an EMBL/GenBank/DDBJ whole genome shotgun (WGS) entry which is preliminary data.</text>
</comment>
<dbReference type="SMART" id="SM00150">
    <property type="entry name" value="SPEC"/>
    <property type="match status" value="1"/>
</dbReference>
<organism evidence="4 5">
    <name type="scientific">Chionoecetes opilio</name>
    <name type="common">Atlantic snow crab</name>
    <name type="synonym">Cancer opilio</name>
    <dbReference type="NCBI Taxonomy" id="41210"/>
    <lineage>
        <taxon>Eukaryota</taxon>
        <taxon>Metazoa</taxon>
        <taxon>Ecdysozoa</taxon>
        <taxon>Arthropoda</taxon>
        <taxon>Crustacea</taxon>
        <taxon>Multicrustacea</taxon>
        <taxon>Malacostraca</taxon>
        <taxon>Eumalacostraca</taxon>
        <taxon>Eucarida</taxon>
        <taxon>Decapoda</taxon>
        <taxon>Pleocyemata</taxon>
        <taxon>Brachyura</taxon>
        <taxon>Eubrachyura</taxon>
        <taxon>Majoidea</taxon>
        <taxon>Majidae</taxon>
        <taxon>Chionoecetes</taxon>
    </lineage>
</organism>
<dbReference type="PANTHER" id="PTHR22826">
    <property type="entry name" value="RHO GUANINE EXCHANGE FACTOR-RELATED"/>
    <property type="match status" value="1"/>
</dbReference>
<feature type="region of interest" description="Disordered" evidence="2">
    <location>
        <begin position="624"/>
        <end position="664"/>
    </location>
</feature>
<evidence type="ECO:0000259" key="3">
    <source>
        <dbReference type="Pfam" id="PF23289"/>
    </source>
</evidence>
<dbReference type="InterPro" id="IPR056466">
    <property type="entry name" value="Spectrin_DBS"/>
</dbReference>
<evidence type="ECO:0000313" key="5">
    <source>
        <dbReference type="Proteomes" id="UP000770661"/>
    </source>
</evidence>
<dbReference type="SUPFAM" id="SSF46966">
    <property type="entry name" value="Spectrin repeat"/>
    <property type="match status" value="1"/>
</dbReference>
<dbReference type="InterPro" id="IPR018159">
    <property type="entry name" value="Spectrin/alpha-actinin"/>
</dbReference>
<evidence type="ECO:0000256" key="2">
    <source>
        <dbReference type="SAM" id="MobiDB-lite"/>
    </source>
</evidence>
<dbReference type="Pfam" id="PF00435">
    <property type="entry name" value="Spectrin"/>
    <property type="match status" value="1"/>
</dbReference>
<protein>
    <submittedName>
        <fullName evidence="4">Guanine nucleotide exchange factor DBS</fullName>
    </submittedName>
</protein>
<gene>
    <name evidence="4" type="primary">MCF2L_0</name>
    <name evidence="4" type="ORF">GWK47_016960</name>
</gene>
<keyword evidence="1" id="KW-0344">Guanine-nucleotide releasing factor</keyword>
<dbReference type="InterPro" id="IPR051336">
    <property type="entry name" value="RhoGEF_Guanine_NuclExch_SF"/>
</dbReference>
<dbReference type="Pfam" id="PF23289">
    <property type="entry name" value="Spectrin_5"/>
    <property type="match status" value="1"/>
</dbReference>
<proteinExistence type="predicted"/>
<reference evidence="4" key="1">
    <citation type="submission" date="2020-07" db="EMBL/GenBank/DDBJ databases">
        <title>The High-quality genome of the commercially important snow crab, Chionoecetes opilio.</title>
        <authorList>
            <person name="Jeong J.-H."/>
            <person name="Ryu S."/>
        </authorList>
    </citation>
    <scope>NUCLEOTIDE SEQUENCE</scope>
    <source>
        <strain evidence="4">MADBK_172401_WGS</strain>
        <tissue evidence="4">Digestive gland</tissue>
    </source>
</reference>
<evidence type="ECO:0000313" key="4">
    <source>
        <dbReference type="EMBL" id="KAG0713104.1"/>
    </source>
</evidence>
<dbReference type="PANTHER" id="PTHR22826:SF211">
    <property type="entry name" value="LD43457P"/>
    <property type="match status" value="1"/>
</dbReference>
<evidence type="ECO:0000256" key="1">
    <source>
        <dbReference type="ARBA" id="ARBA00022658"/>
    </source>
</evidence>
<dbReference type="Proteomes" id="UP000770661">
    <property type="component" value="Unassembled WGS sequence"/>
</dbReference>
<accession>A0A8J5CK11</accession>
<name>A0A8J5CK11_CHIOP</name>